<dbReference type="EMBL" id="VZDO01000031">
    <property type="protein sequence ID" value="KAB0675666.1"/>
    <property type="molecule type" value="Genomic_DNA"/>
</dbReference>
<dbReference type="Proteomes" id="UP000432089">
    <property type="component" value="Unassembled WGS sequence"/>
</dbReference>
<evidence type="ECO:0000313" key="3">
    <source>
        <dbReference type="Proteomes" id="UP000432089"/>
    </source>
</evidence>
<feature type="chain" id="PRO_5030676149" description="Lipoprotein" evidence="1">
    <location>
        <begin position="29"/>
        <end position="99"/>
    </location>
</feature>
<keyword evidence="1" id="KW-0732">Signal</keyword>
<evidence type="ECO:0008006" key="4">
    <source>
        <dbReference type="Google" id="ProtNLM"/>
    </source>
</evidence>
<gene>
    <name evidence="2" type="ORF">F6X38_22910</name>
</gene>
<name>A0A7V7PJW8_9HYPH</name>
<proteinExistence type="predicted"/>
<dbReference type="RefSeq" id="WP_150974010.1">
    <property type="nucleotide sequence ID" value="NZ_VZDO01000031.1"/>
</dbReference>
<organism evidence="2 3">
    <name type="scientific">Plantimonas leprariae</name>
    <dbReference type="NCBI Taxonomy" id="2615207"/>
    <lineage>
        <taxon>Bacteria</taxon>
        <taxon>Pseudomonadati</taxon>
        <taxon>Pseudomonadota</taxon>
        <taxon>Alphaproteobacteria</taxon>
        <taxon>Hyphomicrobiales</taxon>
        <taxon>Aurantimonadaceae</taxon>
        <taxon>Plantimonas</taxon>
    </lineage>
</organism>
<evidence type="ECO:0000313" key="2">
    <source>
        <dbReference type="EMBL" id="KAB0675666.1"/>
    </source>
</evidence>
<evidence type="ECO:0000256" key="1">
    <source>
        <dbReference type="SAM" id="SignalP"/>
    </source>
</evidence>
<keyword evidence="3" id="KW-1185">Reference proteome</keyword>
<sequence length="99" mass="10176">MSVRVTNARTFASLAGSIALLAAAGCTAVSPNAPTYGVGTIGANTARRGSPEFCRRYAEQTYTNSFETNSDFQVAAGAEAPARADGDAALKRCLAGRTN</sequence>
<comment type="caution">
    <text evidence="2">The sequence shown here is derived from an EMBL/GenBank/DDBJ whole genome shotgun (WGS) entry which is preliminary data.</text>
</comment>
<dbReference type="AlphaFoldDB" id="A0A7V7PJW8"/>
<reference evidence="2 3" key="1">
    <citation type="submission" date="2019-09" db="EMBL/GenBank/DDBJ databases">
        <title>YIM 132180 draft genome.</title>
        <authorList>
            <person name="Zhang K."/>
        </authorList>
    </citation>
    <scope>NUCLEOTIDE SEQUENCE [LARGE SCALE GENOMIC DNA]</scope>
    <source>
        <strain evidence="2 3">YIM 132180</strain>
    </source>
</reference>
<protein>
    <recommendedName>
        <fullName evidence="4">Lipoprotein</fullName>
    </recommendedName>
</protein>
<dbReference type="PROSITE" id="PS51257">
    <property type="entry name" value="PROKAR_LIPOPROTEIN"/>
    <property type="match status" value="1"/>
</dbReference>
<feature type="signal peptide" evidence="1">
    <location>
        <begin position="1"/>
        <end position="28"/>
    </location>
</feature>
<accession>A0A7V7PJW8</accession>